<dbReference type="InterPro" id="IPR013148">
    <property type="entry name" value="Glyco_hydro_32_N"/>
</dbReference>
<dbReference type="CDD" id="cd08996">
    <property type="entry name" value="GH32_FFase"/>
    <property type="match status" value="1"/>
</dbReference>
<dbReference type="PANTHER" id="PTHR43101">
    <property type="entry name" value="BETA-FRUCTOSIDASE"/>
    <property type="match status" value="1"/>
</dbReference>
<dbReference type="Gene3D" id="2.115.10.20">
    <property type="entry name" value="Glycosyl hydrolase domain, family 43"/>
    <property type="match status" value="1"/>
</dbReference>
<dbReference type="SUPFAM" id="SSF49899">
    <property type="entry name" value="Concanavalin A-like lectins/glucanases"/>
    <property type="match status" value="2"/>
</dbReference>
<dbReference type="InterPro" id="IPR001362">
    <property type="entry name" value="Glyco_hydro_32"/>
</dbReference>
<organism evidence="9 10">
    <name type="scientific">Paenibacillus oenotherae</name>
    <dbReference type="NCBI Taxonomy" id="1435645"/>
    <lineage>
        <taxon>Bacteria</taxon>
        <taxon>Bacillati</taxon>
        <taxon>Bacillota</taxon>
        <taxon>Bacilli</taxon>
        <taxon>Bacillales</taxon>
        <taxon>Paenibacillaceae</taxon>
        <taxon>Paenibacillus</taxon>
    </lineage>
</organism>
<dbReference type="EMBL" id="JAHZIJ010000012">
    <property type="protein sequence ID" value="MBW7476339.1"/>
    <property type="molecule type" value="Genomic_DNA"/>
</dbReference>
<dbReference type="InterPro" id="IPR023296">
    <property type="entry name" value="Glyco_hydro_beta-prop_sf"/>
</dbReference>
<dbReference type="Gene3D" id="2.60.120.560">
    <property type="entry name" value="Exo-inulinase, domain 1"/>
    <property type="match status" value="1"/>
</dbReference>
<dbReference type="SUPFAM" id="SSF75005">
    <property type="entry name" value="Arabinanase/levansucrase/invertase"/>
    <property type="match status" value="1"/>
</dbReference>
<keyword evidence="3" id="KW-0732">Signal</keyword>
<evidence type="ECO:0000256" key="2">
    <source>
        <dbReference type="ARBA" id="ARBA00012758"/>
    </source>
</evidence>
<dbReference type="Pfam" id="PF00251">
    <property type="entry name" value="Glyco_hydro_32N"/>
    <property type="match status" value="1"/>
</dbReference>
<dbReference type="EC" id="3.2.1.26" evidence="2"/>
<evidence type="ECO:0000256" key="1">
    <source>
        <dbReference type="ARBA" id="ARBA00009902"/>
    </source>
</evidence>
<dbReference type="InterPro" id="IPR013320">
    <property type="entry name" value="ConA-like_dom_sf"/>
</dbReference>
<dbReference type="InterPro" id="IPR006558">
    <property type="entry name" value="LamG-like"/>
</dbReference>
<comment type="similarity">
    <text evidence="1 7">Belongs to the glycosyl hydrolase 32 family.</text>
</comment>
<name>A0ABS7D8S2_9BACL</name>
<dbReference type="InterPro" id="IPR013189">
    <property type="entry name" value="Glyco_hydro_32_C"/>
</dbReference>
<keyword evidence="4 7" id="KW-0378">Hydrolase</keyword>
<sequence length="753" mass="84507">MAMDQRIAHWRFNEGTGHETADLVTGGKDSIQFALRKGRFQSPQDPDWKKGAAGSALSFDGYSTFIRKPADQVRQPEGQLTIAAWIAPRTFDFGMDNRLSAVVNQHHRELGQGYVFGLFRHGAWSLQVGLDDEWAQVWCLDPLPLHEWSFIAGVYDCQSASMKLYLNGEEVSAAAVERPSAIRPSTEDLLVGRNNQGVVLAESFIMNHFDGLMDELIVYDRALTREELVALKEQHIRDAGGGMPRIAPQDMEIPRRQFSNDRHRPQYHLSPPGHWMNEPHAPIFFDGRYHLFYQYNPSGPFWHYIHWGHWVSEDLAHWRDVSIALRPEPGLDPDGIWSGSACLDAEGIPVLFYTAGDLQQKPSQSVGLARSTYLEDGDRDLARWVKHPVPVIAQEPGVGLFGEFRDPFVWREEEVWYALVGTGTGDEGGGGTAMVYTSGNLIDWTFRGPLYTSDYAAYPYLGTAWELPVLLPIARRGQQAEKHIFIICPWGQGAKVEVNYWIGTWDRLTCRFVPDHEEPGLIDVGDFHFTGPSGMVDPESGRTLLFTIAQGERTPEIDYDCGWSHSAGMPLSLFLREDGGLGIEPVEEIALLRGNKLYEASGLSMKEVNAGLSGIRSDAMEIRITFNTVMAERYGLSLRRSPDGEEETILYYNRADGMLMVNREKSTLDARERTGGIQGGTLVLPGDEALELRVFVDRSLIEGYANERKSLTTRTYPSRTDALGIQLWADGPVEDVSIEIWEMTAAFDAERQC</sequence>
<dbReference type="Pfam" id="PF13385">
    <property type="entry name" value="Laminin_G_3"/>
    <property type="match status" value="1"/>
</dbReference>
<comment type="caution">
    <text evidence="9">The sequence shown here is derived from an EMBL/GenBank/DDBJ whole genome shotgun (WGS) entry which is preliminary data.</text>
</comment>
<dbReference type="PANTHER" id="PTHR43101:SF1">
    <property type="entry name" value="BETA-FRUCTOSIDASE"/>
    <property type="match status" value="1"/>
</dbReference>
<protein>
    <recommendedName>
        <fullName evidence="2">beta-fructofuranosidase</fullName>
        <ecNumber evidence="2">3.2.1.26</ecNumber>
    </recommendedName>
</protein>
<keyword evidence="10" id="KW-1185">Reference proteome</keyword>
<evidence type="ECO:0000313" key="10">
    <source>
        <dbReference type="Proteomes" id="UP000812277"/>
    </source>
</evidence>
<dbReference type="SMART" id="SM00560">
    <property type="entry name" value="LamGL"/>
    <property type="match status" value="1"/>
</dbReference>
<dbReference type="InterPro" id="IPR051214">
    <property type="entry name" value="GH32_Enzymes"/>
</dbReference>
<evidence type="ECO:0000256" key="3">
    <source>
        <dbReference type="ARBA" id="ARBA00022729"/>
    </source>
</evidence>
<evidence type="ECO:0000256" key="6">
    <source>
        <dbReference type="ARBA" id="ARBA00023295"/>
    </source>
</evidence>
<dbReference type="Pfam" id="PF08244">
    <property type="entry name" value="Glyco_hydro_32C"/>
    <property type="match status" value="1"/>
</dbReference>
<accession>A0ABS7D8S2</accession>
<feature type="domain" description="LamG-like jellyroll fold" evidence="8">
    <location>
        <begin position="78"/>
        <end position="226"/>
    </location>
</feature>
<gene>
    <name evidence="9" type="ORF">K0T92_16520</name>
</gene>
<dbReference type="Gene3D" id="2.60.120.200">
    <property type="match status" value="1"/>
</dbReference>
<evidence type="ECO:0000256" key="7">
    <source>
        <dbReference type="RuleBase" id="RU362110"/>
    </source>
</evidence>
<dbReference type="SMART" id="SM00640">
    <property type="entry name" value="Glyco_32"/>
    <property type="match status" value="1"/>
</dbReference>
<evidence type="ECO:0000256" key="4">
    <source>
        <dbReference type="ARBA" id="ARBA00022801"/>
    </source>
</evidence>
<proteinExistence type="inferred from homology"/>
<evidence type="ECO:0000256" key="5">
    <source>
        <dbReference type="ARBA" id="ARBA00023157"/>
    </source>
</evidence>
<dbReference type="Proteomes" id="UP000812277">
    <property type="component" value="Unassembled WGS sequence"/>
</dbReference>
<evidence type="ECO:0000259" key="8">
    <source>
        <dbReference type="SMART" id="SM00560"/>
    </source>
</evidence>
<reference evidence="9 10" key="1">
    <citation type="submission" date="2021-07" db="EMBL/GenBank/DDBJ databases">
        <title>Paenibacillus radiodurans sp. nov., isolated from the southeastern edge of Tengger Desert.</title>
        <authorList>
            <person name="Zhang G."/>
        </authorList>
    </citation>
    <scope>NUCLEOTIDE SEQUENCE [LARGE SCALE GENOMIC DNA]</scope>
    <source>
        <strain evidence="9 10">DT7-4</strain>
    </source>
</reference>
<keyword evidence="5" id="KW-1015">Disulfide bond</keyword>
<evidence type="ECO:0000313" key="9">
    <source>
        <dbReference type="EMBL" id="MBW7476339.1"/>
    </source>
</evidence>
<keyword evidence="6 7" id="KW-0326">Glycosidase</keyword>